<evidence type="ECO:0000256" key="3">
    <source>
        <dbReference type="ARBA" id="ARBA00022723"/>
    </source>
</evidence>
<proteinExistence type="inferred from homology"/>
<dbReference type="SUPFAM" id="SSF53623">
    <property type="entry name" value="MurD-like peptide ligases, catalytic domain"/>
    <property type="match status" value="1"/>
</dbReference>
<evidence type="ECO:0000256" key="5">
    <source>
        <dbReference type="ARBA" id="ARBA00022840"/>
    </source>
</evidence>
<dbReference type="Proteomes" id="UP001056539">
    <property type="component" value="Chromosome"/>
</dbReference>
<evidence type="ECO:0000313" key="10">
    <source>
        <dbReference type="Proteomes" id="UP001056539"/>
    </source>
</evidence>
<evidence type="ECO:0000256" key="7">
    <source>
        <dbReference type="PIRNR" id="PIRNR001563"/>
    </source>
</evidence>
<dbReference type="Pfam" id="PF08245">
    <property type="entry name" value="Mur_ligase_M"/>
    <property type="match status" value="1"/>
</dbReference>
<dbReference type="GO" id="GO:0005524">
    <property type="term" value="F:ATP binding"/>
    <property type="evidence" value="ECO:0007669"/>
    <property type="project" value="UniProtKB-KW"/>
</dbReference>
<dbReference type="GO" id="GO:0005737">
    <property type="term" value="C:cytoplasm"/>
    <property type="evidence" value="ECO:0007669"/>
    <property type="project" value="TreeGrafter"/>
</dbReference>
<dbReference type="InterPro" id="IPR013221">
    <property type="entry name" value="Mur_ligase_cen"/>
</dbReference>
<keyword evidence="10" id="KW-1185">Reference proteome</keyword>
<evidence type="ECO:0000256" key="6">
    <source>
        <dbReference type="ARBA" id="ARBA00022842"/>
    </source>
</evidence>
<dbReference type="SUPFAM" id="SSF53244">
    <property type="entry name" value="MurD-like peptide ligases, peptide-binding domain"/>
    <property type="match status" value="1"/>
</dbReference>
<dbReference type="NCBIfam" id="TIGR01499">
    <property type="entry name" value="folC"/>
    <property type="match status" value="1"/>
</dbReference>
<keyword evidence="5 7" id="KW-0067">ATP-binding</keyword>
<dbReference type="AlphaFoldDB" id="A0AAX3BEL8"/>
<dbReference type="PANTHER" id="PTHR11136:SF0">
    <property type="entry name" value="DIHYDROFOLATE SYNTHETASE-RELATED"/>
    <property type="match status" value="1"/>
</dbReference>
<dbReference type="GO" id="GO:0004326">
    <property type="term" value="F:tetrahydrofolylpolyglutamate synthase activity"/>
    <property type="evidence" value="ECO:0007669"/>
    <property type="project" value="InterPro"/>
</dbReference>
<organism evidence="9 10">
    <name type="scientific">Thermospira aquatica</name>
    <dbReference type="NCBI Taxonomy" id="2828656"/>
    <lineage>
        <taxon>Bacteria</taxon>
        <taxon>Pseudomonadati</taxon>
        <taxon>Spirochaetota</taxon>
        <taxon>Spirochaetia</taxon>
        <taxon>Brevinematales</taxon>
        <taxon>Thermospiraceae</taxon>
        <taxon>Thermospira</taxon>
    </lineage>
</organism>
<sequence length="413" mass="47401">MHEFLQSLVNYEKGLLKYQMEHFDPQRVGEMLSSAGFSYDHVRIFHVAGTKGKGSTSTYLARILEGVFPKVGLYTSPHLFRVEERIRLNGEMIHPFELDALIGQWQDLIQEYECSFFEAMTFLAMVYFLRQGCEAVVLETGMGGRLDATNFVERPAACVITRIGYDHTKFLGDTLEKIAREKAGIIKPSTLVVSAEQEGEVRQVLEKTAHEQGAKLVYAGRGYELVEVSRERWVYRFPDGDLWETRQWGEVFGENFLVAMEVMKQLSFPVSREVMRKAFYDPIPFRMWYREPFVFDVAHNEDSFRALFATLEKIPGEKDLYLGILEEKDLERIASVIRKSRGLFQKVVCFDFASSRPSGGKRLAMLLGEGVEYCAQVPGVVNPERLVVVAGSFYWAEEFFRLHGLSHDEVWKS</sequence>
<dbReference type="InterPro" id="IPR036615">
    <property type="entry name" value="Mur_ligase_C_dom_sf"/>
</dbReference>
<dbReference type="PIRSF" id="PIRSF001563">
    <property type="entry name" value="Folylpolyglu_synth"/>
    <property type="match status" value="1"/>
</dbReference>
<gene>
    <name evidence="9" type="ORF">KDW03_01845</name>
</gene>
<keyword evidence="3" id="KW-0479">Metal-binding</keyword>
<evidence type="ECO:0000313" key="9">
    <source>
        <dbReference type="EMBL" id="URA10570.1"/>
    </source>
</evidence>
<dbReference type="KEGG" id="taqu:KDW03_01845"/>
<reference evidence="9" key="2">
    <citation type="submission" date="2022-06" db="EMBL/GenBank/DDBJ databases">
        <title>Thermospira aquatica gen. nov., sp. nov.</title>
        <authorList>
            <person name="Ben Ali Gam Z."/>
            <person name="Labat M."/>
        </authorList>
    </citation>
    <scope>NUCLEOTIDE SEQUENCE</scope>
    <source>
        <strain evidence="9">F1F22</strain>
    </source>
</reference>
<accession>A0AAX3BEL8</accession>
<keyword evidence="2 7" id="KW-0436">Ligase</keyword>
<evidence type="ECO:0000256" key="4">
    <source>
        <dbReference type="ARBA" id="ARBA00022741"/>
    </source>
</evidence>
<name>A0AAX3BEL8_9SPIR</name>
<keyword evidence="4 7" id="KW-0547">Nucleotide-binding</keyword>
<dbReference type="GO" id="GO:0008841">
    <property type="term" value="F:dihydrofolate synthase activity"/>
    <property type="evidence" value="ECO:0007669"/>
    <property type="project" value="TreeGrafter"/>
</dbReference>
<dbReference type="RefSeq" id="WP_271435695.1">
    <property type="nucleotide sequence ID" value="NZ_CP073355.1"/>
</dbReference>
<evidence type="ECO:0000256" key="1">
    <source>
        <dbReference type="ARBA" id="ARBA00008276"/>
    </source>
</evidence>
<reference evidence="9" key="1">
    <citation type="submission" date="2021-04" db="EMBL/GenBank/DDBJ databases">
        <authorList>
            <person name="Postec A."/>
        </authorList>
    </citation>
    <scope>NUCLEOTIDE SEQUENCE</scope>
    <source>
        <strain evidence="9">F1F22</strain>
    </source>
</reference>
<dbReference type="InterPro" id="IPR001645">
    <property type="entry name" value="Folylpolyglutamate_synth"/>
</dbReference>
<comment type="similarity">
    <text evidence="1 7">Belongs to the folylpolyglutamate synthase family.</text>
</comment>
<dbReference type="EMBL" id="CP073355">
    <property type="protein sequence ID" value="URA10570.1"/>
    <property type="molecule type" value="Genomic_DNA"/>
</dbReference>
<feature type="domain" description="Mur ligase central" evidence="8">
    <location>
        <begin position="47"/>
        <end position="219"/>
    </location>
</feature>
<dbReference type="PANTHER" id="PTHR11136">
    <property type="entry name" value="FOLYLPOLYGLUTAMATE SYNTHASE-RELATED"/>
    <property type="match status" value="1"/>
</dbReference>
<dbReference type="InterPro" id="IPR036565">
    <property type="entry name" value="Mur-like_cat_sf"/>
</dbReference>
<evidence type="ECO:0000259" key="8">
    <source>
        <dbReference type="Pfam" id="PF08245"/>
    </source>
</evidence>
<dbReference type="Gene3D" id="3.90.190.20">
    <property type="entry name" value="Mur ligase, C-terminal domain"/>
    <property type="match status" value="1"/>
</dbReference>
<dbReference type="GO" id="GO:0046872">
    <property type="term" value="F:metal ion binding"/>
    <property type="evidence" value="ECO:0007669"/>
    <property type="project" value="UniProtKB-KW"/>
</dbReference>
<dbReference type="Gene3D" id="3.40.1190.10">
    <property type="entry name" value="Mur-like, catalytic domain"/>
    <property type="match status" value="1"/>
</dbReference>
<keyword evidence="6" id="KW-0460">Magnesium</keyword>
<evidence type="ECO:0000256" key="2">
    <source>
        <dbReference type="ARBA" id="ARBA00022598"/>
    </source>
</evidence>
<protein>
    <recommendedName>
        <fullName evidence="8">Mur ligase central domain-containing protein</fullName>
    </recommendedName>
</protein>